<dbReference type="GO" id="GO:0006355">
    <property type="term" value="P:regulation of DNA-templated transcription"/>
    <property type="evidence" value="ECO:0007669"/>
    <property type="project" value="TreeGrafter"/>
</dbReference>
<dbReference type="Gene3D" id="3.40.50.2300">
    <property type="match status" value="1"/>
</dbReference>
<dbReference type="InterPro" id="IPR039420">
    <property type="entry name" value="WalR-like"/>
</dbReference>
<dbReference type="InterPro" id="IPR001789">
    <property type="entry name" value="Sig_transdc_resp-reg_receiver"/>
</dbReference>
<dbReference type="EMBL" id="AP027081">
    <property type="protein sequence ID" value="BDU78294.1"/>
    <property type="molecule type" value="Genomic_DNA"/>
</dbReference>
<gene>
    <name evidence="11" type="ORF">METESE_32520</name>
</gene>
<dbReference type="SUPFAM" id="SSF47226">
    <property type="entry name" value="Histidine-containing phosphotransfer domain, HPT domain"/>
    <property type="match status" value="1"/>
</dbReference>
<evidence type="ECO:0000256" key="5">
    <source>
        <dbReference type="ARBA" id="ARBA00023163"/>
    </source>
</evidence>
<dbReference type="AlphaFoldDB" id="A0AA48GV03"/>
<dbReference type="Gene3D" id="1.20.120.160">
    <property type="entry name" value="HPT domain"/>
    <property type="match status" value="1"/>
</dbReference>
<dbReference type="KEGG" id="msea:METESE_32520"/>
<keyword evidence="12" id="KW-1185">Reference proteome</keyword>
<dbReference type="GO" id="GO:0005829">
    <property type="term" value="C:cytosol"/>
    <property type="evidence" value="ECO:0007669"/>
    <property type="project" value="TreeGrafter"/>
</dbReference>
<keyword evidence="1 7" id="KW-0597">Phosphoprotein</keyword>
<name>A0AA48GV03_9BACT</name>
<accession>A0AA48GV03</accession>
<evidence type="ECO:0000256" key="8">
    <source>
        <dbReference type="SAM" id="MobiDB-lite"/>
    </source>
</evidence>
<evidence type="ECO:0000313" key="12">
    <source>
        <dbReference type="Proteomes" id="UP001228113"/>
    </source>
</evidence>
<dbReference type="CDD" id="cd00088">
    <property type="entry name" value="HPT"/>
    <property type="match status" value="1"/>
</dbReference>
<dbReference type="SMART" id="SM00073">
    <property type="entry name" value="HPT"/>
    <property type="match status" value="1"/>
</dbReference>
<evidence type="ECO:0008006" key="13">
    <source>
        <dbReference type="Google" id="ProtNLM"/>
    </source>
</evidence>
<dbReference type="Pfam" id="PF01627">
    <property type="entry name" value="Hpt"/>
    <property type="match status" value="1"/>
</dbReference>
<feature type="domain" description="Response regulatory" evidence="9">
    <location>
        <begin position="235"/>
        <end position="361"/>
    </location>
</feature>
<dbReference type="PANTHER" id="PTHR48111">
    <property type="entry name" value="REGULATOR OF RPOS"/>
    <property type="match status" value="1"/>
</dbReference>
<evidence type="ECO:0000256" key="1">
    <source>
        <dbReference type="ARBA" id="ARBA00022553"/>
    </source>
</evidence>
<proteinExistence type="predicted"/>
<sequence length="368" mass="40428">MNLAEEGAHLADLADQLEDEALALDSGGDASHVHLLFRTVHNLKSLAGFAGLRELAGVFHRLEDGLDRIRRGREDWTSAWSDEVFRSIDLTRQVLDQAQDLAPGEGTGAAPAPGPATAQAGLGLPLTPEQTERLEAALRAGHGIYRIEKLFRQGLDRETFDTLPVMEDVAEAGSLLAMHPGYDAYAAGPEEQVLKLLFASPRTREELERTFFDPLIEVQAPHPLPEGLDQVPGARFLIVEDDAASSTVLAHIVKRFGACMVTGTAREGYTQFTRAWDRGEPYQVCFLDLHLPDLSGLAILSALRRFESERRIPRSQRCRVLVTTASESVDDIKASLVFDADGYLVKPVDPAVIEEKIALIREAWMAET</sequence>
<keyword evidence="3" id="KW-0805">Transcription regulation</keyword>
<dbReference type="GO" id="GO:0000976">
    <property type="term" value="F:transcription cis-regulatory region binding"/>
    <property type="evidence" value="ECO:0007669"/>
    <property type="project" value="TreeGrafter"/>
</dbReference>
<dbReference type="SMART" id="SM00448">
    <property type="entry name" value="REC"/>
    <property type="match status" value="1"/>
</dbReference>
<evidence type="ECO:0000259" key="9">
    <source>
        <dbReference type="PROSITE" id="PS50110"/>
    </source>
</evidence>
<dbReference type="SUPFAM" id="SSF52172">
    <property type="entry name" value="CheY-like"/>
    <property type="match status" value="1"/>
</dbReference>
<evidence type="ECO:0000259" key="10">
    <source>
        <dbReference type="PROSITE" id="PS50894"/>
    </source>
</evidence>
<evidence type="ECO:0000256" key="3">
    <source>
        <dbReference type="ARBA" id="ARBA00023015"/>
    </source>
</evidence>
<dbReference type="GO" id="GO:0004672">
    <property type="term" value="F:protein kinase activity"/>
    <property type="evidence" value="ECO:0007669"/>
    <property type="project" value="UniProtKB-ARBA"/>
</dbReference>
<feature type="domain" description="HPt" evidence="10">
    <location>
        <begin position="2"/>
        <end position="98"/>
    </location>
</feature>
<dbReference type="InterPro" id="IPR011006">
    <property type="entry name" value="CheY-like_superfamily"/>
</dbReference>
<evidence type="ECO:0000256" key="2">
    <source>
        <dbReference type="ARBA" id="ARBA00023012"/>
    </source>
</evidence>
<evidence type="ECO:0000256" key="6">
    <source>
        <dbReference type="PROSITE-ProRule" id="PRU00110"/>
    </source>
</evidence>
<evidence type="ECO:0000313" key="11">
    <source>
        <dbReference type="EMBL" id="BDU78294.1"/>
    </source>
</evidence>
<dbReference type="PROSITE" id="PS50110">
    <property type="entry name" value="RESPONSE_REGULATORY"/>
    <property type="match status" value="1"/>
</dbReference>
<keyword evidence="2" id="KW-0902">Two-component regulatory system</keyword>
<dbReference type="PROSITE" id="PS50894">
    <property type="entry name" value="HPT"/>
    <property type="match status" value="1"/>
</dbReference>
<evidence type="ECO:0000256" key="4">
    <source>
        <dbReference type="ARBA" id="ARBA00023125"/>
    </source>
</evidence>
<dbReference type="Pfam" id="PF00072">
    <property type="entry name" value="Response_reg"/>
    <property type="match status" value="1"/>
</dbReference>
<feature type="modified residue" description="4-aspartylphosphate" evidence="7">
    <location>
        <position position="288"/>
    </location>
</feature>
<keyword evidence="4" id="KW-0238">DNA-binding</keyword>
<dbReference type="CDD" id="cd00156">
    <property type="entry name" value="REC"/>
    <property type="match status" value="1"/>
</dbReference>
<dbReference type="InterPro" id="IPR008207">
    <property type="entry name" value="Sig_transdc_His_kin_Hpt_dom"/>
</dbReference>
<dbReference type="PANTHER" id="PTHR48111:SF21">
    <property type="entry name" value="DNA-BINDING DUAL MASTER TRANSCRIPTIONAL REGULATOR RPAA"/>
    <property type="match status" value="1"/>
</dbReference>
<dbReference type="GO" id="GO:0000156">
    <property type="term" value="F:phosphorelay response regulator activity"/>
    <property type="evidence" value="ECO:0007669"/>
    <property type="project" value="TreeGrafter"/>
</dbReference>
<feature type="modified residue" description="Phosphohistidine" evidence="6">
    <location>
        <position position="41"/>
    </location>
</feature>
<protein>
    <recommendedName>
        <fullName evidence="13">Hpt domain-containing protein</fullName>
    </recommendedName>
</protein>
<dbReference type="InterPro" id="IPR036641">
    <property type="entry name" value="HPT_dom_sf"/>
</dbReference>
<dbReference type="GO" id="GO:0032993">
    <property type="term" value="C:protein-DNA complex"/>
    <property type="evidence" value="ECO:0007669"/>
    <property type="project" value="TreeGrafter"/>
</dbReference>
<keyword evidence="5" id="KW-0804">Transcription</keyword>
<organism evidence="11 12">
    <name type="scientific">Mesoterricola sediminis</name>
    <dbReference type="NCBI Taxonomy" id="2927980"/>
    <lineage>
        <taxon>Bacteria</taxon>
        <taxon>Pseudomonadati</taxon>
        <taxon>Acidobacteriota</taxon>
        <taxon>Holophagae</taxon>
        <taxon>Holophagales</taxon>
        <taxon>Holophagaceae</taxon>
        <taxon>Mesoterricola</taxon>
    </lineage>
</organism>
<feature type="region of interest" description="Disordered" evidence="8">
    <location>
        <begin position="101"/>
        <end position="120"/>
    </location>
</feature>
<dbReference type="RefSeq" id="WP_243335075.1">
    <property type="nucleotide sequence ID" value="NZ_AP027081.1"/>
</dbReference>
<evidence type="ECO:0000256" key="7">
    <source>
        <dbReference type="PROSITE-ProRule" id="PRU00169"/>
    </source>
</evidence>
<reference evidence="11" key="1">
    <citation type="journal article" date="2023" name="Int. J. Syst. Evol. Microbiol.">
        <title>Mesoterricola silvestris gen. nov., sp. nov., Mesoterricola sediminis sp. nov., Geothrix oryzae sp. nov., Geothrix edaphica sp. nov., Geothrix rubra sp. nov., and Geothrix limicola sp. nov., six novel members of Acidobacteriota isolated from soils.</title>
        <authorList>
            <person name="Itoh H."/>
            <person name="Sugisawa Y."/>
            <person name="Mise K."/>
            <person name="Xu Z."/>
            <person name="Kuniyasu M."/>
            <person name="Ushijima N."/>
            <person name="Kawano K."/>
            <person name="Kobayashi E."/>
            <person name="Shiratori Y."/>
            <person name="Masuda Y."/>
            <person name="Senoo K."/>
        </authorList>
    </citation>
    <scope>NUCLEOTIDE SEQUENCE</scope>
    <source>
        <strain evidence="11">W786</strain>
    </source>
</reference>
<dbReference type="Proteomes" id="UP001228113">
    <property type="component" value="Chromosome"/>
</dbReference>